<dbReference type="GO" id="GO:0016491">
    <property type="term" value="F:oxidoreductase activity"/>
    <property type="evidence" value="ECO:0007669"/>
    <property type="project" value="UniProtKB-KW"/>
</dbReference>
<evidence type="ECO:0000256" key="1">
    <source>
        <dbReference type="ARBA" id="ARBA00007637"/>
    </source>
</evidence>
<dbReference type="Pfam" id="PF01370">
    <property type="entry name" value="Epimerase"/>
    <property type="match status" value="1"/>
</dbReference>
<gene>
    <name evidence="5" type="ORF">JQX14_19145</name>
</gene>
<dbReference type="Proteomes" id="UP000809337">
    <property type="component" value="Unassembled WGS sequence"/>
</dbReference>
<dbReference type="CDD" id="cd08946">
    <property type="entry name" value="SDR_e"/>
    <property type="match status" value="1"/>
</dbReference>
<dbReference type="EMBL" id="JAFBWN010000018">
    <property type="protein sequence ID" value="MBM2356675.1"/>
    <property type="molecule type" value="Genomic_DNA"/>
</dbReference>
<proteinExistence type="inferred from homology"/>
<dbReference type="PANTHER" id="PTHR43103:SF5">
    <property type="entry name" value="4-EPIMERASE, PUTATIVE (AFU_ORTHOLOGUE AFUA_7G00360)-RELATED"/>
    <property type="match status" value="1"/>
</dbReference>
<dbReference type="AlphaFoldDB" id="A0A9Q2NR18"/>
<accession>A0A9Q2NR18</accession>
<evidence type="ECO:0000256" key="3">
    <source>
        <dbReference type="ARBA" id="ARBA00023027"/>
    </source>
</evidence>
<comment type="similarity">
    <text evidence="1">Belongs to the NAD(P)-dependent epimerase/dehydratase family.</text>
</comment>
<name>A0A9Q2NR18_9RHOB</name>
<dbReference type="SUPFAM" id="SSF51735">
    <property type="entry name" value="NAD(P)-binding Rossmann-fold domains"/>
    <property type="match status" value="1"/>
</dbReference>
<evidence type="ECO:0000256" key="2">
    <source>
        <dbReference type="ARBA" id="ARBA00023002"/>
    </source>
</evidence>
<keyword evidence="2" id="KW-0560">Oxidoreductase</keyword>
<comment type="caution">
    <text evidence="5">The sequence shown here is derived from an EMBL/GenBank/DDBJ whole genome shotgun (WGS) entry which is preliminary data.</text>
</comment>
<reference evidence="5" key="1">
    <citation type="submission" date="2021-01" db="EMBL/GenBank/DDBJ databases">
        <title>Diatom-associated Roseobacters Show Island Model of Population Structure.</title>
        <authorList>
            <person name="Qu L."/>
            <person name="Feng X."/>
            <person name="Chen Y."/>
            <person name="Li L."/>
            <person name="Wang X."/>
            <person name="Hu Z."/>
            <person name="Wang H."/>
            <person name="Luo H."/>
        </authorList>
    </citation>
    <scope>NUCLEOTIDE SEQUENCE</scope>
    <source>
        <strain evidence="5">SM26-45</strain>
    </source>
</reference>
<feature type="domain" description="NAD-dependent epimerase/dehydratase" evidence="4">
    <location>
        <begin position="5"/>
        <end position="163"/>
    </location>
</feature>
<sequence length="279" mass="30328">MLNKIVLTGAAGALGHALREQMSKMAKELVSTDIGEAQSDLLPNETWVTADLGDFDPILKMMEGASMVVHFGAIANESDFDSILHSNFRGTYNIWEAARRHGVQRVVYASSIHAVGMYPKNQHIGVDTPHRPDTFYGLAKCFGENLGRMMWEKNGIEAVCLRILSAAPVRSTRALGTWLSMPDLVHLVTRAIDTPTTEFTIIYGVSNNDRCPVDNSGAAFLGYKPQDNAEQFAEEIFAQAAPADPSDPAQTRHAGPFATIPFGQGVDLSNMSGSQKSDD</sequence>
<dbReference type="Gene3D" id="3.40.50.720">
    <property type="entry name" value="NAD(P)-binding Rossmann-like Domain"/>
    <property type="match status" value="1"/>
</dbReference>
<keyword evidence="3" id="KW-0520">NAD</keyword>
<evidence type="ECO:0000313" key="5">
    <source>
        <dbReference type="EMBL" id="MBM2356675.1"/>
    </source>
</evidence>
<evidence type="ECO:0000313" key="6">
    <source>
        <dbReference type="Proteomes" id="UP000809337"/>
    </source>
</evidence>
<dbReference type="InterPro" id="IPR036291">
    <property type="entry name" value="NAD(P)-bd_dom_sf"/>
</dbReference>
<dbReference type="InterPro" id="IPR001509">
    <property type="entry name" value="Epimerase_deHydtase"/>
</dbReference>
<dbReference type="PANTHER" id="PTHR43103">
    <property type="entry name" value="NUCLEOSIDE-DIPHOSPHATE-SUGAR EPIMERASE"/>
    <property type="match status" value="1"/>
</dbReference>
<evidence type="ECO:0000259" key="4">
    <source>
        <dbReference type="Pfam" id="PF01370"/>
    </source>
</evidence>
<dbReference type="RefSeq" id="WP_231035564.1">
    <property type="nucleotide sequence ID" value="NZ_JAJNGX010000018.1"/>
</dbReference>
<organism evidence="5 6">
    <name type="scientific">Pseudosulfitobacter pseudonitzschiae</name>
    <dbReference type="NCBI Taxonomy" id="1402135"/>
    <lineage>
        <taxon>Bacteria</taxon>
        <taxon>Pseudomonadati</taxon>
        <taxon>Pseudomonadota</taxon>
        <taxon>Alphaproteobacteria</taxon>
        <taxon>Rhodobacterales</taxon>
        <taxon>Roseobacteraceae</taxon>
        <taxon>Pseudosulfitobacter</taxon>
    </lineage>
</organism>
<protein>
    <submittedName>
        <fullName evidence="5">NAD(P)-dependent oxidoreductase</fullName>
    </submittedName>
</protein>